<gene>
    <name evidence="3" type="ORF">SAMN05216251_115102</name>
</gene>
<dbReference type="RefSeq" id="WP_093715725.1">
    <property type="nucleotide sequence ID" value="NZ_FONG01000015.1"/>
</dbReference>
<dbReference type="AlphaFoldDB" id="A0A1I2IXL7"/>
<evidence type="ECO:0000313" key="4">
    <source>
        <dbReference type="Proteomes" id="UP000199323"/>
    </source>
</evidence>
<feature type="region of interest" description="Disordered" evidence="1">
    <location>
        <begin position="392"/>
        <end position="600"/>
    </location>
</feature>
<feature type="compositionally biased region" description="Basic and acidic residues" evidence="1">
    <location>
        <begin position="800"/>
        <end position="813"/>
    </location>
</feature>
<feature type="transmembrane region" description="Helical" evidence="2">
    <location>
        <begin position="99"/>
        <end position="120"/>
    </location>
</feature>
<feature type="compositionally biased region" description="Basic and acidic residues" evidence="1">
    <location>
        <begin position="459"/>
        <end position="471"/>
    </location>
</feature>
<protein>
    <submittedName>
        <fullName evidence="3">Uncharacterized protein</fullName>
    </submittedName>
</protein>
<feature type="compositionally biased region" description="Basic and acidic residues" evidence="1">
    <location>
        <begin position="271"/>
        <end position="300"/>
    </location>
</feature>
<keyword evidence="4" id="KW-1185">Reference proteome</keyword>
<keyword evidence="2" id="KW-1133">Transmembrane helix</keyword>
<name>A0A1I2IXL7_9ACTN</name>
<evidence type="ECO:0000256" key="1">
    <source>
        <dbReference type="SAM" id="MobiDB-lite"/>
    </source>
</evidence>
<feature type="region of interest" description="Disordered" evidence="1">
    <location>
        <begin position="257"/>
        <end position="300"/>
    </location>
</feature>
<dbReference type="OrthoDB" id="4335018at2"/>
<proteinExistence type="predicted"/>
<dbReference type="STRING" id="380248.SAMN05216251_115102"/>
<accession>A0A1I2IXL7</accession>
<sequence>MDINDAIAGWITSVIRELGEPSALVPQGAAFTESAARLRAVHEASQQSTSGWTGPDADAYEAAMREHADAVTEAATLLETTGAKVDDHASKAWAIVKEVFGIILEILEVLLAGMALTWLFSWLADLLWLRLLPLMRSVLALLVRFRSLMADFTEFLQRVGSLAGRLGERFGEFIGKTLESAVIDYLPAEARGFTGFYVGAAVPQLMSGRPVDWKNNAWQIAVFTGFDMGLYMVQDVLEKTVAGAALKNLIEGKSVTEKPVTREATPTREVPATERPDAVTTRAERREPAAEKAEETAAVKPVPHEPVRAAERDAVPPAEETAAVTPGGIGDIRGIEAAEREIPVLAEAESRAVAFPKTELPPVLERVGVPRARTVSEPGAVGGVRAGAEDMRPAMGWTRSENDLPSAVRADAKARPEVEARPQTELRSESRPEPERARPEVAPEPRPESVQARPVVRVSETETRSVVRAEPEMPSPVRPEAERAGVPRARAMSEPGPGPGVRAETDAVRPPLARARSESDLPSSVRPEAESRPVSRVEAESRSVSRVEVESRPVSRAETEAASAPKARQETESSPSAPVPADPVVAPPAPVPTTASAPISPASIEEILNPATVRDAVAESSAVARPAHAEAPPGRPDARGDSEGRGSTSEIARQAESEMRGLPSTAKRDGIHPRAEEWAKYAPKTKREALYSGAKEGLNITLGNLMTDAVVVHVTHHDLTAGQWSFELLGGVFGFARHGLYKALPMGERWAYRNQSEDGRIVNRWLAETPIQWSYFTMYLTAKEAAKNGIFGSTTPTELDPAHKPEADPTGKS</sequence>
<keyword evidence="2" id="KW-0472">Membrane</keyword>
<feature type="compositionally biased region" description="Basic and acidic residues" evidence="1">
    <location>
        <begin position="410"/>
        <end position="447"/>
    </location>
</feature>
<feature type="region of interest" description="Disordered" evidence="1">
    <location>
        <begin position="791"/>
        <end position="813"/>
    </location>
</feature>
<feature type="compositionally biased region" description="Basic and acidic residues" evidence="1">
    <location>
        <begin position="527"/>
        <end position="559"/>
    </location>
</feature>
<dbReference type="Proteomes" id="UP000199323">
    <property type="component" value="Unassembled WGS sequence"/>
</dbReference>
<evidence type="ECO:0000256" key="2">
    <source>
        <dbReference type="SAM" id="Phobius"/>
    </source>
</evidence>
<dbReference type="EMBL" id="FONG01000015">
    <property type="protein sequence ID" value="SFF47242.1"/>
    <property type="molecule type" value="Genomic_DNA"/>
</dbReference>
<feature type="compositionally biased region" description="Pro residues" evidence="1">
    <location>
        <begin position="577"/>
        <end position="591"/>
    </location>
</feature>
<evidence type="ECO:0000313" key="3">
    <source>
        <dbReference type="EMBL" id="SFF47242.1"/>
    </source>
</evidence>
<feature type="region of interest" description="Disordered" evidence="1">
    <location>
        <begin position="619"/>
        <end position="674"/>
    </location>
</feature>
<organism evidence="3 4">
    <name type="scientific">Actinacidiphila alni</name>
    <dbReference type="NCBI Taxonomy" id="380248"/>
    <lineage>
        <taxon>Bacteria</taxon>
        <taxon>Bacillati</taxon>
        <taxon>Actinomycetota</taxon>
        <taxon>Actinomycetes</taxon>
        <taxon>Kitasatosporales</taxon>
        <taxon>Streptomycetaceae</taxon>
        <taxon>Actinacidiphila</taxon>
    </lineage>
</organism>
<keyword evidence="2" id="KW-0812">Transmembrane</keyword>
<reference evidence="3 4" key="1">
    <citation type="submission" date="2016-10" db="EMBL/GenBank/DDBJ databases">
        <authorList>
            <person name="de Groot N.N."/>
        </authorList>
    </citation>
    <scope>NUCLEOTIDE SEQUENCE [LARGE SCALE GENOMIC DNA]</scope>
    <source>
        <strain evidence="3 4">CGMCC 4.3510</strain>
    </source>
</reference>